<protein>
    <recommendedName>
        <fullName evidence="7 8">Dephospho-CoA kinase</fullName>
        <ecNumber evidence="7 8">2.7.1.24</ecNumber>
    </recommendedName>
    <alternativeName>
        <fullName evidence="7">Dephosphocoenzyme A kinase</fullName>
    </alternativeName>
</protein>
<evidence type="ECO:0000256" key="8">
    <source>
        <dbReference type="NCBIfam" id="TIGR00152"/>
    </source>
</evidence>
<comment type="function">
    <text evidence="7">Catalyzes the phosphorylation of the 3'-hydroxyl group of dephosphocoenzyme A to form coenzyme A.</text>
</comment>
<comment type="similarity">
    <text evidence="2">In the C-terminal section; belongs to the UPF0157 (GrpB) family.</text>
</comment>
<dbReference type="SUPFAM" id="SSF81301">
    <property type="entry name" value="Nucleotidyltransferase"/>
    <property type="match status" value="1"/>
</dbReference>
<dbReference type="PANTHER" id="PTHR10695:SF46">
    <property type="entry name" value="BIFUNCTIONAL COENZYME A SYNTHASE-RELATED"/>
    <property type="match status" value="1"/>
</dbReference>
<comment type="catalytic activity">
    <reaction evidence="7">
        <text>3'-dephospho-CoA + ATP = ADP + CoA + H(+)</text>
        <dbReference type="Rhea" id="RHEA:18245"/>
        <dbReference type="ChEBI" id="CHEBI:15378"/>
        <dbReference type="ChEBI" id="CHEBI:30616"/>
        <dbReference type="ChEBI" id="CHEBI:57287"/>
        <dbReference type="ChEBI" id="CHEBI:57328"/>
        <dbReference type="ChEBI" id="CHEBI:456216"/>
        <dbReference type="EC" id="2.7.1.24"/>
    </reaction>
</comment>
<dbReference type="NCBIfam" id="NF002879">
    <property type="entry name" value="PRK03333.1"/>
    <property type="match status" value="1"/>
</dbReference>
<comment type="similarity">
    <text evidence="7">Belongs to the CoaE family.</text>
</comment>
<feature type="binding site" evidence="7">
    <location>
        <begin position="11"/>
        <end position="16"/>
    </location>
    <ligand>
        <name>ATP</name>
        <dbReference type="ChEBI" id="CHEBI:30616"/>
    </ligand>
</feature>
<dbReference type="InterPro" id="IPR043519">
    <property type="entry name" value="NT_sf"/>
</dbReference>
<comment type="pathway">
    <text evidence="7">Cofactor biosynthesis; coenzyme A biosynthesis; CoA from (R)-pantothenate: step 5/5.</text>
</comment>
<gene>
    <name evidence="7" type="primary">coaE</name>
    <name evidence="9" type="ORF">CBI38_12980</name>
</gene>
<organism evidence="9 10">
    <name type="scientific">Rhodococcus oxybenzonivorans</name>
    <dbReference type="NCBI Taxonomy" id="1990687"/>
    <lineage>
        <taxon>Bacteria</taxon>
        <taxon>Bacillati</taxon>
        <taxon>Actinomycetota</taxon>
        <taxon>Actinomycetes</taxon>
        <taxon>Mycobacteriales</taxon>
        <taxon>Nocardiaceae</taxon>
        <taxon>Rhodococcus</taxon>
    </lineage>
</organism>
<evidence type="ECO:0000256" key="2">
    <source>
        <dbReference type="ARBA" id="ARBA00011058"/>
    </source>
</evidence>
<name>A0A2S2C3R7_9NOCA</name>
<evidence type="ECO:0000256" key="7">
    <source>
        <dbReference type="HAMAP-Rule" id="MF_00376"/>
    </source>
</evidence>
<evidence type="ECO:0000313" key="9">
    <source>
        <dbReference type="EMBL" id="AWK75520.1"/>
    </source>
</evidence>
<dbReference type="GO" id="GO:0005737">
    <property type="term" value="C:cytoplasm"/>
    <property type="evidence" value="ECO:0007669"/>
    <property type="project" value="UniProtKB-SubCell"/>
</dbReference>
<dbReference type="NCBIfam" id="TIGR00152">
    <property type="entry name" value="dephospho-CoA kinase"/>
    <property type="match status" value="1"/>
</dbReference>
<keyword evidence="5 7" id="KW-0067">ATP-binding</keyword>
<evidence type="ECO:0000256" key="1">
    <source>
        <dbReference type="ARBA" id="ARBA00008826"/>
    </source>
</evidence>
<proteinExistence type="inferred from homology"/>
<dbReference type="Gene3D" id="3.30.460.10">
    <property type="entry name" value="Beta Polymerase, domain 2"/>
    <property type="match status" value="1"/>
</dbReference>
<dbReference type="GO" id="GO:0005524">
    <property type="term" value="F:ATP binding"/>
    <property type="evidence" value="ECO:0007669"/>
    <property type="project" value="UniProtKB-UniRule"/>
</dbReference>
<keyword evidence="7 9" id="KW-0418">Kinase</keyword>
<dbReference type="GO" id="GO:0015937">
    <property type="term" value="P:coenzyme A biosynthetic process"/>
    <property type="evidence" value="ECO:0007669"/>
    <property type="project" value="UniProtKB-UniRule"/>
</dbReference>
<evidence type="ECO:0000313" key="10">
    <source>
        <dbReference type="Proteomes" id="UP000245711"/>
    </source>
</evidence>
<keyword evidence="10" id="KW-1185">Reference proteome</keyword>
<dbReference type="InterPro" id="IPR007344">
    <property type="entry name" value="GrpB/CoaE"/>
</dbReference>
<dbReference type="GO" id="GO:0004140">
    <property type="term" value="F:dephospho-CoA kinase activity"/>
    <property type="evidence" value="ECO:0007669"/>
    <property type="project" value="UniProtKB-UniRule"/>
</dbReference>
<dbReference type="RefSeq" id="WP_109335051.1">
    <property type="nucleotide sequence ID" value="NZ_CP021354.1"/>
</dbReference>
<keyword evidence="7" id="KW-0808">Transferase</keyword>
<evidence type="ECO:0000256" key="6">
    <source>
        <dbReference type="ARBA" id="ARBA00022993"/>
    </source>
</evidence>
<dbReference type="SUPFAM" id="SSF52540">
    <property type="entry name" value="P-loop containing nucleoside triphosphate hydrolases"/>
    <property type="match status" value="1"/>
</dbReference>
<evidence type="ECO:0000256" key="5">
    <source>
        <dbReference type="ARBA" id="ARBA00022840"/>
    </source>
</evidence>
<dbReference type="OrthoDB" id="9812943at2"/>
<dbReference type="AlphaFoldDB" id="A0A2S2C3R7"/>
<dbReference type="Gene3D" id="3.40.50.300">
    <property type="entry name" value="P-loop containing nucleotide triphosphate hydrolases"/>
    <property type="match status" value="1"/>
</dbReference>
<dbReference type="Proteomes" id="UP000245711">
    <property type="component" value="Chromosome"/>
</dbReference>
<dbReference type="PROSITE" id="PS51219">
    <property type="entry name" value="DPCK"/>
    <property type="match status" value="1"/>
</dbReference>
<keyword evidence="3 7" id="KW-0963">Cytoplasm</keyword>
<reference evidence="9 10" key="1">
    <citation type="submission" date="2017-05" db="EMBL/GenBank/DDBJ databases">
        <title>Isolation of Rhodococcus sp. S2-17 biodegrading of BP-3.</title>
        <authorList>
            <person name="Lee Y."/>
            <person name="Kim K.H."/>
            <person name="Chun B.H."/>
            <person name="Jung H.S."/>
            <person name="Jeon C.O."/>
        </authorList>
    </citation>
    <scope>NUCLEOTIDE SEQUENCE [LARGE SCALE GENOMIC DNA]</scope>
    <source>
        <strain evidence="9 10">S2-17</strain>
    </source>
</reference>
<dbReference type="Pfam" id="PF04229">
    <property type="entry name" value="GrpB"/>
    <property type="match status" value="1"/>
</dbReference>
<dbReference type="KEGG" id="roz:CBI38_12980"/>
<accession>A0A2S2C3R7</accession>
<dbReference type="Pfam" id="PF01121">
    <property type="entry name" value="CoaE"/>
    <property type="match status" value="1"/>
</dbReference>
<dbReference type="InterPro" id="IPR027417">
    <property type="entry name" value="P-loop_NTPase"/>
</dbReference>
<dbReference type="InterPro" id="IPR001977">
    <property type="entry name" value="Depp_CoAkinase"/>
</dbReference>
<keyword evidence="6 7" id="KW-0173">Coenzyme A biosynthesis</keyword>
<dbReference type="PANTHER" id="PTHR10695">
    <property type="entry name" value="DEPHOSPHO-COA KINASE-RELATED"/>
    <property type="match status" value="1"/>
</dbReference>
<sequence length="404" mass="43209">MLRIGLTGGIGAGKSTVSKILVELGAVIVDADLIAREVVEPGTPGLIALVERFGNDILTEAGALDRAALAARAFADEESRLALNSIVHPLVGARTAELIDSAAADAVLVQDIPLLVEGGMGAAFHLVLIVLVDAEERVRRLVGSRGMPEADARARIAAQADDEQRRAAADVLLDNSGEPGALEPVVRALWSERIAPFASNIRTRTVVRPLPVLVAPDPRWAGEAARLIARLQLVCGDRAVRVDHIGSTAVEGMPATDVIDLQVTVADLATADELAEPLAEAGFPRIEHITSDDPKPSYLGGETDPALWDKRIHGGADPGRPVNIHLRVDGWPGQQFALVFRDWLRADPDVRAEYTDIKVGAADKAADHSSYEDAVTAYIDAKSPWFDTAYSRAWKWADRAGWKA</sequence>
<evidence type="ECO:0000256" key="3">
    <source>
        <dbReference type="ARBA" id="ARBA00022490"/>
    </source>
</evidence>
<dbReference type="EMBL" id="CP021354">
    <property type="protein sequence ID" value="AWK75520.1"/>
    <property type="molecule type" value="Genomic_DNA"/>
</dbReference>
<dbReference type="CDD" id="cd02022">
    <property type="entry name" value="DPCK"/>
    <property type="match status" value="1"/>
</dbReference>
<dbReference type="HAMAP" id="MF_00376">
    <property type="entry name" value="Dephospho_CoA_kinase"/>
    <property type="match status" value="1"/>
</dbReference>
<evidence type="ECO:0000256" key="4">
    <source>
        <dbReference type="ARBA" id="ARBA00022741"/>
    </source>
</evidence>
<comment type="subcellular location">
    <subcellularLocation>
        <location evidence="7">Cytoplasm</location>
    </subcellularLocation>
</comment>
<dbReference type="EC" id="2.7.1.24" evidence="7 8"/>
<comment type="similarity">
    <text evidence="1">In the N-terminal section; belongs to the CoaE family.</text>
</comment>
<dbReference type="UniPathway" id="UPA00241">
    <property type="reaction ID" value="UER00356"/>
</dbReference>
<keyword evidence="4 7" id="KW-0547">Nucleotide-binding</keyword>